<name>A0A6N6WF84_9BURK</name>
<dbReference type="EMBL" id="VOSW01000024">
    <property type="protein sequence ID" value="KAE8759156.1"/>
    <property type="molecule type" value="Genomic_DNA"/>
</dbReference>
<dbReference type="RefSeq" id="WP_154560341.1">
    <property type="nucleotide sequence ID" value="NZ_VOSW01000024.1"/>
</dbReference>
<organism evidence="1 2">
    <name type="scientific">Paraburkholderia madseniana</name>
    <dbReference type="NCBI Taxonomy" id="2599607"/>
    <lineage>
        <taxon>Bacteria</taxon>
        <taxon>Pseudomonadati</taxon>
        <taxon>Pseudomonadota</taxon>
        <taxon>Betaproteobacteria</taxon>
        <taxon>Burkholderiales</taxon>
        <taxon>Burkholderiaceae</taxon>
        <taxon>Paraburkholderia</taxon>
    </lineage>
</organism>
<protein>
    <submittedName>
        <fullName evidence="1">Uncharacterized protein</fullName>
    </submittedName>
</protein>
<dbReference type="AlphaFoldDB" id="A0A6N6WF84"/>
<evidence type="ECO:0000313" key="1">
    <source>
        <dbReference type="EMBL" id="KAE8759156.1"/>
    </source>
</evidence>
<accession>A0A6N6WF84</accession>
<sequence length="110" mass="12601">MTKVIGFVVLAWAVRADPHQHIVRKEGSRWNKDYFRPRSPRRRFGPTRPFARAASYANGTGTTTFNITLALQANCTIARVGIQRKLETDYMFIGTRLAPYKRICNASRLE</sequence>
<proteinExistence type="predicted"/>
<dbReference type="Proteomes" id="UP000463700">
    <property type="component" value="Unassembled WGS sequence"/>
</dbReference>
<reference evidence="1 2" key="1">
    <citation type="journal article" date="2020" name="Int. J. Syst. Evol. Microbiol.">
        <title>Paraburkholderia madseniana sp. nov., a phenolic acid-degrading bacterium isolated from acidic forest soil.</title>
        <authorList>
            <person name="Wilhelm R.C."/>
            <person name="Murphy S.J.L."/>
            <person name="Feriancek N.M."/>
            <person name="Karasz D.C."/>
            <person name="DeRito C.M."/>
            <person name="Newman J.D."/>
            <person name="Buckley D.H."/>
        </authorList>
    </citation>
    <scope>NUCLEOTIDE SEQUENCE [LARGE SCALE GENOMIC DNA]</scope>
    <source>
        <strain evidence="1 2">RP11</strain>
    </source>
</reference>
<comment type="caution">
    <text evidence="1">The sequence shown here is derived from an EMBL/GenBank/DDBJ whole genome shotgun (WGS) entry which is preliminary data.</text>
</comment>
<evidence type="ECO:0000313" key="2">
    <source>
        <dbReference type="Proteomes" id="UP000463700"/>
    </source>
</evidence>
<gene>
    <name evidence="1" type="ORF">FSO04_14480</name>
</gene>